<organism evidence="3 4">
    <name type="scientific">Actinomadura spongiicola</name>
    <dbReference type="NCBI Taxonomy" id="2303421"/>
    <lineage>
        <taxon>Bacteria</taxon>
        <taxon>Bacillati</taxon>
        <taxon>Actinomycetota</taxon>
        <taxon>Actinomycetes</taxon>
        <taxon>Streptosporangiales</taxon>
        <taxon>Thermomonosporaceae</taxon>
        <taxon>Actinomadura</taxon>
    </lineage>
</organism>
<dbReference type="InterPro" id="IPR036291">
    <property type="entry name" value="NAD(P)-bd_dom_sf"/>
</dbReference>
<dbReference type="Pfam" id="PF03807">
    <property type="entry name" value="F420_oxidored"/>
    <property type="match status" value="1"/>
</dbReference>
<name>A0A372GL96_9ACTN</name>
<dbReference type="Gene3D" id="3.40.50.720">
    <property type="entry name" value="NAD(P)-binding Rossmann-like Domain"/>
    <property type="match status" value="1"/>
</dbReference>
<sequence length="218" mass="22560">MRIGVLGAGRMTEALVPGWVSAGHDVLIGGRGLGKTADLAGRVGARAGTLRDAAEFGDTVLVAVLLDGLHGTLRAAGAPDGTLAGKTVIDCGNAVDIADFSQVTFAGGRSMAEEIARLSPGAHVVKAFNQAHADVWRMRPVALDGRPLTVPIAGAEEGKPAARTLITDLGAEPLDTGDLTQARHLEAMAIIVIRLLLSGADPLSVFDFSTPDRRTSRR</sequence>
<dbReference type="Proteomes" id="UP000262882">
    <property type="component" value="Unassembled WGS sequence"/>
</dbReference>
<dbReference type="PANTHER" id="PTHR14239:SF10">
    <property type="entry name" value="REDUCTASE"/>
    <property type="match status" value="1"/>
</dbReference>
<dbReference type="GO" id="GO:0016491">
    <property type="term" value="F:oxidoreductase activity"/>
    <property type="evidence" value="ECO:0007669"/>
    <property type="project" value="UniProtKB-KW"/>
</dbReference>
<accession>A0A372GL96</accession>
<protein>
    <submittedName>
        <fullName evidence="3">NADP oxidoreductase</fullName>
    </submittedName>
</protein>
<feature type="domain" description="Pyrroline-5-carboxylate reductase catalytic N-terminal" evidence="2">
    <location>
        <begin position="2"/>
        <end position="93"/>
    </location>
</feature>
<gene>
    <name evidence="3" type="ORF">D0T12_05915</name>
</gene>
<evidence type="ECO:0000256" key="1">
    <source>
        <dbReference type="ARBA" id="ARBA00023002"/>
    </source>
</evidence>
<dbReference type="AlphaFoldDB" id="A0A372GL96"/>
<comment type="caution">
    <text evidence="3">The sequence shown here is derived from an EMBL/GenBank/DDBJ whole genome shotgun (WGS) entry which is preliminary data.</text>
</comment>
<proteinExistence type="predicted"/>
<dbReference type="OrthoDB" id="5738121at2"/>
<dbReference type="InterPro" id="IPR028939">
    <property type="entry name" value="P5C_Rdtase_cat_N"/>
</dbReference>
<dbReference type="RefSeq" id="WP_117398349.1">
    <property type="nucleotide sequence ID" value="NZ_QVNQ01000002.1"/>
</dbReference>
<dbReference type="EMBL" id="QVNQ01000002">
    <property type="protein sequence ID" value="RFS86157.1"/>
    <property type="molecule type" value="Genomic_DNA"/>
</dbReference>
<evidence type="ECO:0000313" key="3">
    <source>
        <dbReference type="EMBL" id="RFS86157.1"/>
    </source>
</evidence>
<dbReference type="PANTHER" id="PTHR14239">
    <property type="entry name" value="DUDULIN-RELATED"/>
    <property type="match status" value="1"/>
</dbReference>
<dbReference type="SUPFAM" id="SSF51735">
    <property type="entry name" value="NAD(P)-binding Rossmann-fold domains"/>
    <property type="match status" value="1"/>
</dbReference>
<evidence type="ECO:0000313" key="4">
    <source>
        <dbReference type="Proteomes" id="UP000262882"/>
    </source>
</evidence>
<keyword evidence="4" id="KW-1185">Reference proteome</keyword>
<evidence type="ECO:0000259" key="2">
    <source>
        <dbReference type="Pfam" id="PF03807"/>
    </source>
</evidence>
<dbReference type="InterPro" id="IPR051267">
    <property type="entry name" value="STEAP_metalloreductase"/>
</dbReference>
<reference evidence="3 4" key="1">
    <citation type="submission" date="2018-08" db="EMBL/GenBank/DDBJ databases">
        <title>Actinomadura spongicola sp. nov., isolated from marine sponge Leucetta chagosensis.</title>
        <authorList>
            <person name="Li L."/>
            <person name="Lin H.W."/>
        </authorList>
    </citation>
    <scope>NUCLEOTIDE SEQUENCE [LARGE SCALE GENOMIC DNA]</scope>
    <source>
        <strain evidence="3 4">LHW52907</strain>
    </source>
</reference>
<keyword evidence="1" id="KW-0560">Oxidoreductase</keyword>